<keyword evidence="2" id="KW-1185">Reference proteome</keyword>
<dbReference type="EMBL" id="KK112808">
    <property type="protein sequence ID" value="KFM58594.1"/>
    <property type="molecule type" value="Genomic_DNA"/>
</dbReference>
<organism evidence="1 2">
    <name type="scientific">Stegodyphus mimosarum</name>
    <name type="common">African social velvet spider</name>
    <dbReference type="NCBI Taxonomy" id="407821"/>
    <lineage>
        <taxon>Eukaryota</taxon>
        <taxon>Metazoa</taxon>
        <taxon>Ecdysozoa</taxon>
        <taxon>Arthropoda</taxon>
        <taxon>Chelicerata</taxon>
        <taxon>Arachnida</taxon>
        <taxon>Araneae</taxon>
        <taxon>Araneomorphae</taxon>
        <taxon>Entelegynae</taxon>
        <taxon>Eresoidea</taxon>
        <taxon>Eresidae</taxon>
        <taxon>Stegodyphus</taxon>
    </lineage>
</organism>
<reference evidence="1 2" key="1">
    <citation type="submission" date="2013-11" db="EMBL/GenBank/DDBJ databases">
        <title>Genome sequencing of Stegodyphus mimosarum.</title>
        <authorList>
            <person name="Bechsgaard J."/>
        </authorList>
    </citation>
    <scope>NUCLEOTIDE SEQUENCE [LARGE SCALE GENOMIC DNA]</scope>
</reference>
<feature type="non-terminal residue" evidence="1">
    <location>
        <position position="129"/>
    </location>
</feature>
<sequence length="129" mass="14238">MTPVLYPNCTIPRTAAKMAKTRLHVRPSGQLLQQEVLPRNILPLSSNTGLSTLCISLGGLRPLFQRDTEGVLCPAEQTPAAPSHIHYRTSMRVICVSIGSQHVHTDQTFSTPSLHSRVNRTVSQIQIME</sequence>
<dbReference type="AlphaFoldDB" id="A0A087T0F5"/>
<evidence type="ECO:0000313" key="1">
    <source>
        <dbReference type="EMBL" id="KFM58594.1"/>
    </source>
</evidence>
<proteinExistence type="predicted"/>
<name>A0A087T0F5_STEMI</name>
<accession>A0A087T0F5</accession>
<evidence type="ECO:0000313" key="2">
    <source>
        <dbReference type="Proteomes" id="UP000054359"/>
    </source>
</evidence>
<protein>
    <submittedName>
        <fullName evidence="1">Uncharacterized protein</fullName>
    </submittedName>
</protein>
<dbReference type="Proteomes" id="UP000054359">
    <property type="component" value="Unassembled WGS sequence"/>
</dbReference>
<gene>
    <name evidence="1" type="ORF">X975_03887</name>
</gene>